<keyword evidence="1" id="KW-0175">Coiled coil</keyword>
<proteinExistence type="predicted"/>
<protein>
    <submittedName>
        <fullName evidence="3">Uncharacterized protein</fullName>
    </submittedName>
</protein>
<gene>
    <name evidence="3" type="ORF">G5B17_02410</name>
</gene>
<keyword evidence="2" id="KW-0472">Membrane</keyword>
<reference evidence="3 4" key="1">
    <citation type="journal article" date="2020" name="Cell Host Microbe">
        <title>Functional and Genomic Variation between Human-Derived Isolates of Lachnospiraceae Reveals Inter- and Intra-Species Diversity.</title>
        <authorList>
            <person name="Sorbara M.T."/>
            <person name="Littmann E.R."/>
            <person name="Fontana E."/>
            <person name="Moody T.U."/>
            <person name="Kohout C.E."/>
            <person name="Gjonbalaj M."/>
            <person name="Eaton V."/>
            <person name="Seok R."/>
            <person name="Leiner I.M."/>
            <person name="Pamer E.G."/>
        </authorList>
    </citation>
    <scope>NUCLEOTIDE SEQUENCE [LARGE SCALE GENOMIC DNA]</scope>
    <source>
        <strain evidence="3 4">MSK.17.74</strain>
    </source>
</reference>
<dbReference type="RefSeq" id="WP_173769296.1">
    <property type="nucleotide sequence ID" value="NZ_JAAITS010000004.1"/>
</dbReference>
<evidence type="ECO:0000313" key="3">
    <source>
        <dbReference type="EMBL" id="NSG84312.1"/>
    </source>
</evidence>
<feature type="coiled-coil region" evidence="1">
    <location>
        <begin position="57"/>
        <end position="84"/>
    </location>
</feature>
<keyword evidence="2" id="KW-1133">Transmembrane helix</keyword>
<sequence>MDKFGGIKENVEVVRSFDWWTVVIGVLIAIGIVMLCVKIKDFVVSTFGITTKSALAKQAQEERIKDLNNQIIDLQKEVQQFKDNRIHDRDQSFDIQKQLTDSQTLLQNSVENLRKMLVNKEINDMRWEILDFSNAVMNGRVYNKEIYDHIFDTYTEYERVLEENGLENGKVNSSMQFVRNKYLELMEKSFKQ</sequence>
<evidence type="ECO:0000256" key="1">
    <source>
        <dbReference type="SAM" id="Coils"/>
    </source>
</evidence>
<keyword evidence="4" id="KW-1185">Reference proteome</keyword>
<keyword evidence="2" id="KW-0812">Transmembrane</keyword>
<evidence type="ECO:0000256" key="2">
    <source>
        <dbReference type="SAM" id="Phobius"/>
    </source>
</evidence>
<name>A0ABX2H4C8_9FIRM</name>
<comment type="caution">
    <text evidence="3">The sequence shown here is derived from an EMBL/GenBank/DDBJ whole genome shotgun (WGS) entry which is preliminary data.</text>
</comment>
<evidence type="ECO:0000313" key="4">
    <source>
        <dbReference type="Proteomes" id="UP001644719"/>
    </source>
</evidence>
<dbReference type="EMBL" id="JAAITS010000004">
    <property type="protein sequence ID" value="NSG84312.1"/>
    <property type="molecule type" value="Genomic_DNA"/>
</dbReference>
<accession>A0ABX2H4C8</accession>
<organism evidence="3 4">
    <name type="scientific">Blautia faecis</name>
    <dbReference type="NCBI Taxonomy" id="871665"/>
    <lineage>
        <taxon>Bacteria</taxon>
        <taxon>Bacillati</taxon>
        <taxon>Bacillota</taxon>
        <taxon>Clostridia</taxon>
        <taxon>Lachnospirales</taxon>
        <taxon>Lachnospiraceae</taxon>
        <taxon>Blautia</taxon>
    </lineage>
</organism>
<dbReference type="Proteomes" id="UP001644719">
    <property type="component" value="Unassembled WGS sequence"/>
</dbReference>
<feature type="transmembrane region" description="Helical" evidence="2">
    <location>
        <begin position="19"/>
        <end position="37"/>
    </location>
</feature>